<dbReference type="PANTHER" id="PTHR35144:SF2">
    <property type="entry name" value="MEIOSIS-SPECIFIC TRANSCRIPTION FACTOR NDT80"/>
    <property type="match status" value="1"/>
</dbReference>
<accession>A0A077WZN7</accession>
<organism evidence="5">
    <name type="scientific">Lichtheimia ramosa</name>
    <dbReference type="NCBI Taxonomy" id="688394"/>
    <lineage>
        <taxon>Eukaryota</taxon>
        <taxon>Fungi</taxon>
        <taxon>Fungi incertae sedis</taxon>
        <taxon>Mucoromycota</taxon>
        <taxon>Mucoromycotina</taxon>
        <taxon>Mucoromycetes</taxon>
        <taxon>Mucorales</taxon>
        <taxon>Lichtheimiaceae</taxon>
        <taxon>Lichtheimia</taxon>
    </lineage>
</organism>
<feature type="compositionally biased region" description="Low complexity" evidence="3">
    <location>
        <begin position="102"/>
        <end position="123"/>
    </location>
</feature>
<dbReference type="PROSITE" id="PS51517">
    <property type="entry name" value="NDT80"/>
    <property type="match status" value="1"/>
</dbReference>
<feature type="compositionally biased region" description="Polar residues" evidence="3">
    <location>
        <begin position="153"/>
        <end position="166"/>
    </location>
</feature>
<feature type="region of interest" description="Disordered" evidence="3">
    <location>
        <begin position="437"/>
        <end position="468"/>
    </location>
</feature>
<dbReference type="InterPro" id="IPR037141">
    <property type="entry name" value="NDT80_DNA-bd_dom_sf"/>
</dbReference>
<feature type="domain" description="NDT80" evidence="4">
    <location>
        <begin position="138"/>
        <end position="389"/>
    </location>
</feature>
<protein>
    <recommendedName>
        <fullName evidence="4">NDT80 domain-containing protein</fullName>
    </recommendedName>
</protein>
<feature type="region of interest" description="Disordered" evidence="3">
    <location>
        <begin position="1"/>
        <end position="20"/>
    </location>
</feature>
<keyword evidence="1 2" id="KW-0238">DNA-binding</keyword>
<dbReference type="InterPro" id="IPR024061">
    <property type="entry name" value="NDT80_DNA-bd_dom"/>
</dbReference>
<evidence type="ECO:0000259" key="4">
    <source>
        <dbReference type="PROSITE" id="PS51517"/>
    </source>
</evidence>
<proteinExistence type="predicted"/>
<evidence type="ECO:0000256" key="2">
    <source>
        <dbReference type="PROSITE-ProRule" id="PRU00850"/>
    </source>
</evidence>
<feature type="region of interest" description="Disordered" evidence="3">
    <location>
        <begin position="74"/>
        <end position="93"/>
    </location>
</feature>
<feature type="compositionally biased region" description="Low complexity" evidence="3">
    <location>
        <begin position="44"/>
        <end position="56"/>
    </location>
</feature>
<feature type="region of interest" description="Disordered" evidence="3">
    <location>
        <begin position="537"/>
        <end position="655"/>
    </location>
</feature>
<dbReference type="GO" id="GO:0045944">
    <property type="term" value="P:positive regulation of transcription by RNA polymerase II"/>
    <property type="evidence" value="ECO:0007669"/>
    <property type="project" value="TreeGrafter"/>
</dbReference>
<dbReference type="GO" id="GO:0051321">
    <property type="term" value="P:meiotic cell cycle"/>
    <property type="evidence" value="ECO:0007669"/>
    <property type="project" value="TreeGrafter"/>
</dbReference>
<feature type="compositionally biased region" description="Polar residues" evidence="3">
    <location>
        <begin position="82"/>
        <end position="93"/>
    </location>
</feature>
<feature type="region of interest" description="Disordered" evidence="3">
    <location>
        <begin position="377"/>
        <end position="424"/>
    </location>
</feature>
<name>A0A077WZN7_9FUNG</name>
<feature type="DNA-binding region" description="NDT80" evidence="2">
    <location>
        <begin position="138"/>
        <end position="389"/>
    </location>
</feature>
<feature type="compositionally biased region" description="Basic and acidic residues" evidence="3">
    <location>
        <begin position="385"/>
        <end position="398"/>
    </location>
</feature>
<evidence type="ECO:0000313" key="5">
    <source>
        <dbReference type="EMBL" id="CDS12775.1"/>
    </source>
</evidence>
<feature type="compositionally biased region" description="Low complexity" evidence="3">
    <location>
        <begin position="547"/>
        <end position="557"/>
    </location>
</feature>
<dbReference type="PANTHER" id="PTHR35144">
    <property type="entry name" value="MEIOSIS-SPECIFIC TRANSCRIPTION FACTOR NDT80"/>
    <property type="match status" value="1"/>
</dbReference>
<feature type="region of interest" description="Disordered" evidence="3">
    <location>
        <begin position="101"/>
        <end position="184"/>
    </location>
</feature>
<dbReference type="GO" id="GO:0003677">
    <property type="term" value="F:DNA binding"/>
    <property type="evidence" value="ECO:0007669"/>
    <property type="project" value="UniProtKB-KW"/>
</dbReference>
<gene>
    <name evidence="5" type="ORF">LRAMOSA04959</name>
</gene>
<evidence type="ECO:0000256" key="3">
    <source>
        <dbReference type="SAM" id="MobiDB-lite"/>
    </source>
</evidence>
<dbReference type="EMBL" id="LK023368">
    <property type="protein sequence ID" value="CDS12775.1"/>
    <property type="molecule type" value="Genomic_DNA"/>
</dbReference>
<feature type="compositionally biased region" description="Polar residues" evidence="3">
    <location>
        <begin position="595"/>
        <end position="609"/>
    </location>
</feature>
<evidence type="ECO:0000256" key="1">
    <source>
        <dbReference type="ARBA" id="ARBA00023125"/>
    </source>
</evidence>
<dbReference type="InterPro" id="IPR052605">
    <property type="entry name" value="Fungal_trans_regulator"/>
</dbReference>
<feature type="compositionally biased region" description="Low complexity" evidence="3">
    <location>
        <begin position="399"/>
        <end position="422"/>
    </location>
</feature>
<dbReference type="AlphaFoldDB" id="A0A077WZN7"/>
<feature type="compositionally biased region" description="Basic and acidic residues" evidence="3">
    <location>
        <begin position="639"/>
        <end position="649"/>
    </location>
</feature>
<dbReference type="GO" id="GO:0000228">
    <property type="term" value="C:nuclear chromosome"/>
    <property type="evidence" value="ECO:0007669"/>
    <property type="project" value="TreeGrafter"/>
</dbReference>
<feature type="region of interest" description="Disordered" evidence="3">
    <location>
        <begin position="25"/>
        <end position="56"/>
    </location>
</feature>
<dbReference type="Gene3D" id="2.60.40.1390">
    <property type="entry name" value="NDT80 DNA-binding domain"/>
    <property type="match status" value="1"/>
</dbReference>
<reference evidence="5" key="1">
    <citation type="journal article" date="2014" name="Genome Announc.">
        <title>De novo whole-genome sequence and genome annotation of Lichtheimia ramosa.</title>
        <authorList>
            <person name="Linde J."/>
            <person name="Schwartze V."/>
            <person name="Binder U."/>
            <person name="Lass-Florl C."/>
            <person name="Voigt K."/>
            <person name="Horn F."/>
        </authorList>
    </citation>
    <scope>NUCLEOTIDE SEQUENCE</scope>
    <source>
        <strain evidence="5">JMRC FSU:6197</strain>
    </source>
</reference>
<dbReference type="Pfam" id="PF05224">
    <property type="entry name" value="NDT80_PhoG"/>
    <property type="match status" value="1"/>
</dbReference>
<feature type="region of interest" description="Disordered" evidence="3">
    <location>
        <begin position="291"/>
        <end position="310"/>
    </location>
</feature>
<dbReference type="InterPro" id="IPR008967">
    <property type="entry name" value="p53-like_TF_DNA-bd_sf"/>
</dbReference>
<dbReference type="SUPFAM" id="SSF49417">
    <property type="entry name" value="p53-like transcription factors"/>
    <property type="match status" value="1"/>
</dbReference>
<dbReference type="GO" id="GO:0003700">
    <property type="term" value="F:DNA-binding transcription factor activity"/>
    <property type="evidence" value="ECO:0007669"/>
    <property type="project" value="UniProtKB-UniRule"/>
</dbReference>
<sequence>MSLQDKEWIPSWGGYTEQAHRHSTLPAPIHPNRVVPPHETSPDSTSSHQAPTTTTTSEPYLSYYYHHPSSPHYYGYPDPRSSGGTSLRRSDTSQRTYYTAFSSTMSSQPTTPKPTSTPSSPQQPTTPPQPSTTTTTTTTTTSTAGAIIDPPASATSNNDPISSSPTLAKRTRQTSGVYSVHEPSPKFGATKYNGNLFAVDRTTVLDVRIQSKFDRGFFIADNDWTCYRRNYFQVSATFNVQGFPMYYQNQEEMGYLVRGENDQLYPVNGFMMGISARVADEDKLISLVQHSPKRDKGPQNIPEPKPVRPGGDLNVMSAATDQSVVTFERIQFKSATANNGKRRAAQQYYVLLVELFARLESGHLIKVASNRSAPLVVRGRSPGHYAERNGKNVNDDSARPQQPSSASSVASPPPSTSSATVSNMVPSTAVTTDYYYNHHHHQQPPPPPPVQQHNYSSSNGSHMSMMPSHVESSPVVMRGTHDRSISAPGAVDVYQHDMNQRYGYYHRHDNNNNNWMHTRMASSGESYPQQHMYPSSWYYHGRHHHPQQQQQQPTTPTDPGMGNGGSPGVVHSYHGMPPPPPTSSSYRPMPPSSSFTTIEYHSDPATTSYAREEIKLEGGIGGNAATSDIRATHVPPGQDHSKPPSREVMEQCAQE</sequence>
<feature type="compositionally biased region" description="Low complexity" evidence="3">
    <location>
        <begin position="131"/>
        <end position="143"/>
    </location>
</feature>
<dbReference type="OrthoDB" id="2288358at2759"/>